<dbReference type="PaxDb" id="4113-PGSC0003DMT400085456"/>
<reference evidence="2" key="2">
    <citation type="submission" date="2015-06" db="UniProtKB">
        <authorList>
            <consortium name="EnsemblPlants"/>
        </authorList>
    </citation>
    <scope>IDENTIFICATION</scope>
    <source>
        <strain evidence="2">DM1-3 516 R44</strain>
    </source>
</reference>
<dbReference type="AlphaFoldDB" id="M1D9J3"/>
<evidence type="ECO:0000313" key="3">
    <source>
        <dbReference type="Proteomes" id="UP000011115"/>
    </source>
</evidence>
<name>M1D9J3_SOLTU</name>
<organism evidence="2 3">
    <name type="scientific">Solanum tuberosum</name>
    <name type="common">Potato</name>
    <dbReference type="NCBI Taxonomy" id="4113"/>
    <lineage>
        <taxon>Eukaryota</taxon>
        <taxon>Viridiplantae</taxon>
        <taxon>Streptophyta</taxon>
        <taxon>Embryophyta</taxon>
        <taxon>Tracheophyta</taxon>
        <taxon>Spermatophyta</taxon>
        <taxon>Magnoliopsida</taxon>
        <taxon>eudicotyledons</taxon>
        <taxon>Gunneridae</taxon>
        <taxon>Pentapetalae</taxon>
        <taxon>asterids</taxon>
        <taxon>lamiids</taxon>
        <taxon>Solanales</taxon>
        <taxon>Solanaceae</taxon>
        <taxon>Solanoideae</taxon>
        <taxon>Solaneae</taxon>
        <taxon>Solanum</taxon>
    </lineage>
</organism>
<sequence>MNPEREEPSFLGVSSLFRASVNAPTKESAMRGLDRGRGRGRTRRRGQGRVAPAGDGAPVENVPRNEALPVHYEEIEENVEEVGQEEEVQAETTCILPLDPVLAQQNMSFLKGLVGPGVLLSGQATQAPTNSPVAITTPKVGGTGVLRVRMLMNLS</sequence>
<dbReference type="Proteomes" id="UP000011115">
    <property type="component" value="Unassembled WGS sequence"/>
</dbReference>
<dbReference type="EnsemblPlants" id="PGSC0003DMT400085456">
    <property type="protein sequence ID" value="PGSC0003DMT400085456"/>
    <property type="gene ID" value="PGSC0003DMG400035027"/>
</dbReference>
<proteinExistence type="predicted"/>
<evidence type="ECO:0000256" key="1">
    <source>
        <dbReference type="SAM" id="MobiDB-lite"/>
    </source>
</evidence>
<reference evidence="3" key="1">
    <citation type="journal article" date="2011" name="Nature">
        <title>Genome sequence and analysis of the tuber crop potato.</title>
        <authorList>
            <consortium name="The Potato Genome Sequencing Consortium"/>
        </authorList>
    </citation>
    <scope>NUCLEOTIDE SEQUENCE [LARGE SCALE GENOMIC DNA]</scope>
    <source>
        <strain evidence="3">cv. DM1-3 516 R44</strain>
    </source>
</reference>
<dbReference type="InParanoid" id="M1D9J3"/>
<evidence type="ECO:0000313" key="2">
    <source>
        <dbReference type="EnsemblPlants" id="PGSC0003DMT400085456"/>
    </source>
</evidence>
<dbReference type="Gramene" id="PGSC0003DMT400085456">
    <property type="protein sequence ID" value="PGSC0003DMT400085456"/>
    <property type="gene ID" value="PGSC0003DMG400035027"/>
</dbReference>
<accession>M1D9J3</accession>
<feature type="region of interest" description="Disordered" evidence="1">
    <location>
        <begin position="1"/>
        <end position="63"/>
    </location>
</feature>
<dbReference type="HOGENOM" id="CLU_059105_2_0_1"/>
<feature type="compositionally biased region" description="Basic and acidic residues" evidence="1">
    <location>
        <begin position="28"/>
        <end position="37"/>
    </location>
</feature>
<keyword evidence="3" id="KW-1185">Reference proteome</keyword>
<feature type="compositionally biased region" description="Basic residues" evidence="1">
    <location>
        <begin position="38"/>
        <end position="47"/>
    </location>
</feature>
<protein>
    <submittedName>
        <fullName evidence="2">'chromo' domain containing protein</fullName>
    </submittedName>
</protein>